<keyword evidence="11" id="KW-1185">Reference proteome</keyword>
<evidence type="ECO:0000256" key="4">
    <source>
        <dbReference type="ARBA" id="ARBA00022722"/>
    </source>
</evidence>
<evidence type="ECO:0000256" key="7">
    <source>
        <dbReference type="ARBA" id="ARBA00022801"/>
    </source>
</evidence>
<dbReference type="SUPFAM" id="SSF53098">
    <property type="entry name" value="Ribonuclease H-like"/>
    <property type="match status" value="1"/>
</dbReference>
<dbReference type="GO" id="GO:0004523">
    <property type="term" value="F:RNA-DNA hybrid ribonuclease activity"/>
    <property type="evidence" value="ECO:0007669"/>
    <property type="project" value="UniProtKB-EC"/>
</dbReference>
<proteinExistence type="inferred from homology"/>
<dbReference type="InParanoid" id="A0A165DSQ0"/>
<evidence type="ECO:0000256" key="8">
    <source>
        <dbReference type="SAM" id="MobiDB-lite"/>
    </source>
</evidence>
<reference evidence="10 11" key="1">
    <citation type="journal article" date="2016" name="Mol. Biol. Evol.">
        <title>Comparative Genomics of Early-Diverging Mushroom-Forming Fungi Provides Insights into the Origins of Lignocellulose Decay Capabilities.</title>
        <authorList>
            <person name="Nagy L.G."/>
            <person name="Riley R."/>
            <person name="Tritt A."/>
            <person name="Adam C."/>
            <person name="Daum C."/>
            <person name="Floudas D."/>
            <person name="Sun H."/>
            <person name="Yadav J.S."/>
            <person name="Pangilinan J."/>
            <person name="Larsson K.H."/>
            <person name="Matsuura K."/>
            <person name="Barry K."/>
            <person name="Labutti K."/>
            <person name="Kuo R."/>
            <person name="Ohm R.A."/>
            <person name="Bhattacharya S.S."/>
            <person name="Shirouzu T."/>
            <person name="Yoshinaga Y."/>
            <person name="Martin F.M."/>
            <person name="Grigoriev I.V."/>
            <person name="Hibbett D.S."/>
        </authorList>
    </citation>
    <scope>NUCLEOTIDE SEQUENCE [LARGE SCALE GENOMIC DNA]</scope>
    <source>
        <strain evidence="10 11">HHB12029</strain>
    </source>
</reference>
<feature type="non-terminal residue" evidence="10">
    <location>
        <position position="1"/>
    </location>
</feature>
<dbReference type="InterPro" id="IPR050092">
    <property type="entry name" value="RNase_H"/>
</dbReference>
<evidence type="ECO:0000256" key="3">
    <source>
        <dbReference type="ARBA" id="ARBA00012180"/>
    </source>
</evidence>
<evidence type="ECO:0000256" key="2">
    <source>
        <dbReference type="ARBA" id="ARBA00005300"/>
    </source>
</evidence>
<evidence type="ECO:0000256" key="6">
    <source>
        <dbReference type="ARBA" id="ARBA00022759"/>
    </source>
</evidence>
<accession>A0A165DSQ0</accession>
<dbReference type="GO" id="GO:0043137">
    <property type="term" value="P:DNA replication, removal of RNA primer"/>
    <property type="evidence" value="ECO:0007669"/>
    <property type="project" value="TreeGrafter"/>
</dbReference>
<keyword evidence="5" id="KW-0479">Metal-binding</keyword>
<evidence type="ECO:0000259" key="9">
    <source>
        <dbReference type="PROSITE" id="PS50879"/>
    </source>
</evidence>
<keyword evidence="7" id="KW-0378">Hydrolase</keyword>
<organism evidence="10 11">
    <name type="scientific">Exidia glandulosa HHB12029</name>
    <dbReference type="NCBI Taxonomy" id="1314781"/>
    <lineage>
        <taxon>Eukaryota</taxon>
        <taxon>Fungi</taxon>
        <taxon>Dikarya</taxon>
        <taxon>Basidiomycota</taxon>
        <taxon>Agaricomycotina</taxon>
        <taxon>Agaricomycetes</taxon>
        <taxon>Auriculariales</taxon>
        <taxon>Exidiaceae</taxon>
        <taxon>Exidia</taxon>
    </lineage>
</organism>
<comment type="similarity">
    <text evidence="2">Belongs to the RNase H family.</text>
</comment>
<dbReference type="PANTHER" id="PTHR10642">
    <property type="entry name" value="RIBONUCLEASE H1"/>
    <property type="match status" value="1"/>
</dbReference>
<keyword evidence="6" id="KW-0255">Endonuclease</keyword>
<dbReference type="Gene3D" id="3.30.420.10">
    <property type="entry name" value="Ribonuclease H-like superfamily/Ribonuclease H"/>
    <property type="match status" value="1"/>
</dbReference>
<comment type="catalytic activity">
    <reaction evidence="1">
        <text>Endonucleolytic cleavage to 5'-phosphomonoester.</text>
        <dbReference type="EC" id="3.1.26.4"/>
    </reaction>
</comment>
<dbReference type="InterPro" id="IPR002156">
    <property type="entry name" value="RNaseH_domain"/>
</dbReference>
<dbReference type="PANTHER" id="PTHR10642:SF26">
    <property type="entry name" value="RIBONUCLEASE H1"/>
    <property type="match status" value="1"/>
</dbReference>
<dbReference type="CDD" id="cd09280">
    <property type="entry name" value="RNase_HI_eukaryote_like"/>
    <property type="match status" value="1"/>
</dbReference>
<dbReference type="STRING" id="1314781.A0A165DSQ0"/>
<dbReference type="GO" id="GO:0003676">
    <property type="term" value="F:nucleic acid binding"/>
    <property type="evidence" value="ECO:0007669"/>
    <property type="project" value="InterPro"/>
</dbReference>
<keyword evidence="4" id="KW-0540">Nuclease</keyword>
<dbReference type="Proteomes" id="UP000077266">
    <property type="component" value="Unassembled WGS sequence"/>
</dbReference>
<feature type="region of interest" description="Disordered" evidence="8">
    <location>
        <begin position="111"/>
        <end position="134"/>
    </location>
</feature>
<dbReference type="OrthoDB" id="2793221at2759"/>
<dbReference type="PROSITE" id="PS50879">
    <property type="entry name" value="RNASE_H_1"/>
    <property type="match status" value="1"/>
</dbReference>
<dbReference type="EMBL" id="KV426193">
    <property type="protein sequence ID" value="KZV85272.1"/>
    <property type="molecule type" value="Genomic_DNA"/>
</dbReference>
<feature type="non-terminal residue" evidence="10">
    <location>
        <position position="134"/>
    </location>
</feature>
<evidence type="ECO:0000313" key="11">
    <source>
        <dbReference type="Proteomes" id="UP000077266"/>
    </source>
</evidence>
<dbReference type="GO" id="GO:0046872">
    <property type="term" value="F:metal ion binding"/>
    <property type="evidence" value="ECO:0007669"/>
    <property type="project" value="UniProtKB-KW"/>
</dbReference>
<evidence type="ECO:0000256" key="1">
    <source>
        <dbReference type="ARBA" id="ARBA00000077"/>
    </source>
</evidence>
<name>A0A165DSQ0_EXIGL</name>
<feature type="domain" description="RNase H type-1" evidence="9">
    <location>
        <begin position="1"/>
        <end position="133"/>
    </location>
</feature>
<feature type="compositionally biased region" description="Basic and acidic residues" evidence="8">
    <location>
        <begin position="113"/>
        <end position="128"/>
    </location>
</feature>
<dbReference type="EC" id="3.1.26.4" evidence="3"/>
<dbReference type="AlphaFoldDB" id="A0A165DSQ0"/>
<dbReference type="Pfam" id="PF00075">
    <property type="entry name" value="RNase_H"/>
    <property type="match status" value="1"/>
</dbReference>
<dbReference type="InterPro" id="IPR012337">
    <property type="entry name" value="RNaseH-like_sf"/>
</dbReference>
<dbReference type="InterPro" id="IPR036397">
    <property type="entry name" value="RNaseH_sf"/>
</dbReference>
<protein>
    <recommendedName>
        <fullName evidence="3">ribonuclease H</fullName>
        <ecNumber evidence="3">3.1.26.4</ecNumber>
    </recommendedName>
</protein>
<evidence type="ECO:0000256" key="5">
    <source>
        <dbReference type="ARBA" id="ARBA00022723"/>
    </source>
</evidence>
<evidence type="ECO:0000313" key="10">
    <source>
        <dbReference type="EMBL" id="KZV85272.1"/>
    </source>
</evidence>
<sequence>DGSCHNNGKANAAAGSGVYWGENASLNTCARTPGPGQTNNRGELFALAIALRDADPRKDLHIVSDSEYAITAATWNAPKAAARDWKVPNGDVVKMTTWLIQRRSAPVEFSWTKGHDKSKYNQEADKLANKGALK</sequence>
<gene>
    <name evidence="10" type="ORF">EXIGLDRAFT_589576</name>
</gene>